<feature type="transmembrane region" description="Helical" evidence="7">
    <location>
        <begin position="359"/>
        <end position="378"/>
    </location>
</feature>
<dbReference type="PANTHER" id="PTHR30572">
    <property type="entry name" value="MEMBRANE COMPONENT OF TRANSPORTER-RELATED"/>
    <property type="match status" value="1"/>
</dbReference>
<feature type="transmembrane region" description="Helical" evidence="7">
    <location>
        <begin position="272"/>
        <end position="297"/>
    </location>
</feature>
<dbReference type="InterPro" id="IPR050250">
    <property type="entry name" value="Macrolide_Exporter_MacB"/>
</dbReference>
<dbReference type="PANTHER" id="PTHR30572:SF4">
    <property type="entry name" value="ABC TRANSPORTER PERMEASE YTRF"/>
    <property type="match status" value="1"/>
</dbReference>
<feature type="domain" description="ABC3 transporter permease C-terminal" evidence="8">
    <location>
        <begin position="276"/>
        <end position="388"/>
    </location>
</feature>
<evidence type="ECO:0000256" key="6">
    <source>
        <dbReference type="ARBA" id="ARBA00038076"/>
    </source>
</evidence>
<dbReference type="Pfam" id="PF02687">
    <property type="entry name" value="FtsX"/>
    <property type="match status" value="1"/>
</dbReference>
<dbReference type="InterPro" id="IPR025857">
    <property type="entry name" value="MacB_PCD"/>
</dbReference>
<dbReference type="InterPro" id="IPR003838">
    <property type="entry name" value="ABC3_permease_C"/>
</dbReference>
<feature type="domain" description="MacB-like periplasmic core" evidence="9">
    <location>
        <begin position="26"/>
        <end position="235"/>
    </location>
</feature>
<dbReference type="EMBL" id="JAIBOA010000006">
    <property type="protein sequence ID" value="MBW8483009.1"/>
    <property type="molecule type" value="Genomic_DNA"/>
</dbReference>
<feature type="transmembrane region" description="Helical" evidence="7">
    <location>
        <begin position="318"/>
        <end position="347"/>
    </location>
</feature>
<evidence type="ECO:0000256" key="1">
    <source>
        <dbReference type="ARBA" id="ARBA00004651"/>
    </source>
</evidence>
<keyword evidence="3 7" id="KW-0812">Transmembrane</keyword>
<keyword evidence="11" id="KW-1185">Reference proteome</keyword>
<gene>
    <name evidence="10" type="ORF">K1Y72_11560</name>
</gene>
<comment type="caution">
    <text evidence="10">The sequence shown here is derived from an EMBL/GenBank/DDBJ whole genome shotgun (WGS) entry which is preliminary data.</text>
</comment>
<evidence type="ECO:0000256" key="4">
    <source>
        <dbReference type="ARBA" id="ARBA00022989"/>
    </source>
</evidence>
<evidence type="ECO:0000259" key="8">
    <source>
        <dbReference type="Pfam" id="PF02687"/>
    </source>
</evidence>
<comment type="subcellular location">
    <subcellularLocation>
        <location evidence="1">Cell membrane</location>
        <topology evidence="1">Multi-pass membrane protein</topology>
    </subcellularLocation>
</comment>
<dbReference type="RefSeq" id="WP_220165921.1">
    <property type="nucleotide sequence ID" value="NZ_JAIBOA010000006.1"/>
</dbReference>
<evidence type="ECO:0000256" key="2">
    <source>
        <dbReference type="ARBA" id="ARBA00022475"/>
    </source>
</evidence>
<evidence type="ECO:0000256" key="3">
    <source>
        <dbReference type="ARBA" id="ARBA00022692"/>
    </source>
</evidence>
<evidence type="ECO:0000256" key="5">
    <source>
        <dbReference type="ARBA" id="ARBA00023136"/>
    </source>
</evidence>
<keyword evidence="2" id="KW-1003">Cell membrane</keyword>
<proteinExistence type="inferred from homology"/>
<evidence type="ECO:0000259" key="9">
    <source>
        <dbReference type="Pfam" id="PF12704"/>
    </source>
</evidence>
<accession>A0ABS7FTD9</accession>
<dbReference type="Pfam" id="PF12704">
    <property type="entry name" value="MacB_PCD"/>
    <property type="match status" value="1"/>
</dbReference>
<feature type="transmembrane region" description="Helical" evidence="7">
    <location>
        <begin position="25"/>
        <end position="47"/>
    </location>
</feature>
<evidence type="ECO:0000313" key="10">
    <source>
        <dbReference type="EMBL" id="MBW8483009.1"/>
    </source>
</evidence>
<keyword evidence="4 7" id="KW-1133">Transmembrane helix</keyword>
<comment type="similarity">
    <text evidence="6">Belongs to the ABC-4 integral membrane protein family.</text>
</comment>
<dbReference type="Proteomes" id="UP000774570">
    <property type="component" value="Unassembled WGS sequence"/>
</dbReference>
<protein>
    <submittedName>
        <fullName evidence="10">ABC transporter permease</fullName>
    </submittedName>
</protein>
<evidence type="ECO:0000256" key="7">
    <source>
        <dbReference type="SAM" id="Phobius"/>
    </source>
</evidence>
<organism evidence="10 11">
    <name type="scientific">Actinomadura parmotrematis</name>
    <dbReference type="NCBI Taxonomy" id="2864039"/>
    <lineage>
        <taxon>Bacteria</taxon>
        <taxon>Bacillati</taxon>
        <taxon>Actinomycetota</taxon>
        <taxon>Actinomycetes</taxon>
        <taxon>Streptosporangiales</taxon>
        <taxon>Thermomonosporaceae</taxon>
        <taxon>Actinomadura</taxon>
    </lineage>
</organism>
<reference evidence="10 11" key="1">
    <citation type="submission" date="2021-07" db="EMBL/GenBank/DDBJ databases">
        <title>Actinomadura sp. PM05-2 isolated from lichen.</title>
        <authorList>
            <person name="Somphong A."/>
            <person name="Phongsopitanun W."/>
            <person name="Tanasupawat S."/>
            <person name="Peongsungnone V."/>
        </authorList>
    </citation>
    <scope>NUCLEOTIDE SEQUENCE [LARGE SCALE GENOMIC DNA]</scope>
    <source>
        <strain evidence="10 11">PM05-2</strain>
    </source>
</reference>
<evidence type="ECO:0000313" key="11">
    <source>
        <dbReference type="Proteomes" id="UP000774570"/>
    </source>
</evidence>
<sequence>MTARLAPRDAIAVGGAGLRTRPLRAFLSALGIAIGIAAMVGVVGLSASSRAGLDREMARLGTNLLTAQPGTDMTGAQAELPLTAEAMARRVDGVREVAAIGHLDGVAAYRTGKIPKTDTNGIGVYAARTGLPSATGARLAAGRWLDAATGSYPAAVLGATAARRLGVAAPGPDAQVLAGGRWFTVIGVLEPVALAPELDTAVLVGWPAATSALGFDGHATTVYTRARDAAVERVRSVLGATANPEAPDEVQVSRPSDALAAKRAAGRAFTGLLLGLGAVALLVGGVGVANTMVISVLERRAEIGLRRALGARRGQVRAQFLTEALLLSLLGGIGGAVLGALVTAGYALWQGWPPVVPPWALAGGLAATLLIGALAGLYPAVRASRLPPTEALAAP</sequence>
<keyword evidence="5 7" id="KW-0472">Membrane</keyword>
<name>A0ABS7FTD9_9ACTN</name>